<keyword evidence="2" id="KW-1185">Reference proteome</keyword>
<dbReference type="Proteomes" id="UP000223891">
    <property type="component" value="Segment"/>
</dbReference>
<gene>
    <name evidence="1" type="ORF">CBB_476</name>
</gene>
<sequence>MEQIIEFISTTRARCATLVGIPAPFPRGYGNVLFLYSPDGTTRYYVENLSYEDLRDALKLNLIDENIKVISTVVDAPAHLWGETPCEVYKNVIVVDSRLPKECLGNYEEQFLDFLSKDIDEHPENVRPVSKELWEHVEQLVQGVEVNLDEPLEDDDDF</sequence>
<dbReference type="GO" id="GO:0097351">
    <property type="term" value="F:toxin sequestering activity"/>
    <property type="evidence" value="ECO:0007669"/>
    <property type="project" value="InterPro"/>
</dbReference>
<dbReference type="InterPro" id="IPR031848">
    <property type="entry name" value="PrlF_antitoxin"/>
</dbReference>
<organism evidence="1 2">
    <name type="scientific">Pectobacterium phage vB_PcaM_CBB</name>
    <dbReference type="NCBI Taxonomy" id="2772511"/>
    <lineage>
        <taxon>Viruses</taxon>
        <taxon>Duplodnaviria</taxon>
        <taxon>Heunggongvirae</taxon>
        <taxon>Uroviricota</taxon>
        <taxon>Caudoviricetes</taxon>
        <taxon>Mimasvirus</taxon>
        <taxon>Mimasvirus CBB</taxon>
    </lineage>
</organism>
<dbReference type="GO" id="GO:0003700">
    <property type="term" value="F:DNA-binding transcription factor activity"/>
    <property type="evidence" value="ECO:0007669"/>
    <property type="project" value="InterPro"/>
</dbReference>
<accession>A0A1L2CVK7</accession>
<evidence type="ECO:0000313" key="1">
    <source>
        <dbReference type="EMBL" id="AMM44039.1"/>
    </source>
</evidence>
<reference evidence="2" key="1">
    <citation type="submission" date="2016-01" db="EMBL/GenBank/DDBJ databases">
        <title>Isolation and Characterization of Enterobacteria phage CBB.</title>
        <authorList>
            <person name="Buttimer C.T.H."/>
            <person name="Hendrix H."/>
            <person name="Alexandre H."/>
            <person name="O'Mahony J."/>
            <person name="Lavigne R."/>
            <person name="Coffey A."/>
        </authorList>
    </citation>
    <scope>NUCLEOTIDE SEQUENCE [LARGE SCALE GENOMIC DNA]</scope>
</reference>
<proteinExistence type="predicted"/>
<protein>
    <submittedName>
        <fullName evidence="1">Uncharacterized protein</fullName>
    </submittedName>
</protein>
<evidence type="ECO:0000313" key="2">
    <source>
        <dbReference type="Proteomes" id="UP000223891"/>
    </source>
</evidence>
<name>A0A1L2CVK7_9CAUD</name>
<dbReference type="Pfam" id="PF15937">
    <property type="entry name" value="PrlF_antitoxin"/>
    <property type="match status" value="1"/>
</dbReference>
<dbReference type="EMBL" id="KU574722">
    <property type="protein sequence ID" value="AMM44039.1"/>
    <property type="molecule type" value="Genomic_DNA"/>
</dbReference>